<dbReference type="SUPFAM" id="SSF103111">
    <property type="entry name" value="Activator of Hsp90 ATPase, Aha1"/>
    <property type="match status" value="1"/>
</dbReference>
<feature type="domain" description="Activator of Hsp90 ATPase AHSA1-like N-terminal" evidence="6">
    <location>
        <begin position="649"/>
        <end position="893"/>
    </location>
</feature>
<evidence type="ECO:0000256" key="4">
    <source>
        <dbReference type="SAM" id="MobiDB-lite"/>
    </source>
</evidence>
<dbReference type="EMBL" id="JAIQCJ010002032">
    <property type="protein sequence ID" value="KAJ8784835.1"/>
    <property type="molecule type" value="Genomic_DNA"/>
</dbReference>
<dbReference type="GO" id="GO:0043066">
    <property type="term" value="P:negative regulation of apoptotic process"/>
    <property type="evidence" value="ECO:0007669"/>
    <property type="project" value="InterPro"/>
</dbReference>
<organism evidence="8 9">
    <name type="scientific">Eschrichtius robustus</name>
    <name type="common">California gray whale</name>
    <name type="synonym">Eschrichtius gibbosus</name>
    <dbReference type="NCBI Taxonomy" id="9764"/>
    <lineage>
        <taxon>Eukaryota</taxon>
        <taxon>Metazoa</taxon>
        <taxon>Chordata</taxon>
        <taxon>Craniata</taxon>
        <taxon>Vertebrata</taxon>
        <taxon>Euteleostomi</taxon>
        <taxon>Mammalia</taxon>
        <taxon>Eutheria</taxon>
        <taxon>Laurasiatheria</taxon>
        <taxon>Artiodactyla</taxon>
        <taxon>Whippomorpha</taxon>
        <taxon>Cetacea</taxon>
        <taxon>Mysticeti</taxon>
        <taxon>Eschrichtiidae</taxon>
        <taxon>Eschrichtius</taxon>
    </lineage>
</organism>
<feature type="compositionally biased region" description="Polar residues" evidence="4">
    <location>
        <begin position="601"/>
        <end position="612"/>
    </location>
</feature>
<dbReference type="PANTHER" id="PTHR23251">
    <property type="entry name" value="LYSINE-RICH CEACAM1 CO-ISOLATED PROTEIN LYRIC PROTEIN"/>
    <property type="match status" value="1"/>
</dbReference>
<dbReference type="FunFam" id="3.15.10.20:FF:000001">
    <property type="entry name" value="Activator of 90 kDa heat shock protein ATPase 1"/>
    <property type="match status" value="1"/>
</dbReference>
<dbReference type="GO" id="GO:0005634">
    <property type="term" value="C:nucleus"/>
    <property type="evidence" value="ECO:0007669"/>
    <property type="project" value="UniProtKB-SubCell"/>
</dbReference>
<feature type="compositionally biased region" description="Low complexity" evidence="4">
    <location>
        <begin position="66"/>
        <end position="82"/>
    </location>
</feature>
<dbReference type="GO" id="GO:0051059">
    <property type="term" value="F:NF-kappaB binding"/>
    <property type="evidence" value="ECO:0007669"/>
    <property type="project" value="TreeGrafter"/>
</dbReference>
<evidence type="ECO:0000256" key="1">
    <source>
        <dbReference type="ARBA" id="ARBA00004123"/>
    </source>
</evidence>
<dbReference type="InterPro" id="IPR023393">
    <property type="entry name" value="START-like_dom_sf"/>
</dbReference>
<gene>
    <name evidence="8" type="ORF">J1605_007862</name>
    <name evidence="7" type="ORF">J1605_011402</name>
</gene>
<feature type="compositionally biased region" description="Basic and acidic residues" evidence="4">
    <location>
        <begin position="639"/>
        <end position="652"/>
    </location>
</feature>
<dbReference type="GO" id="GO:0043123">
    <property type="term" value="P:positive regulation of canonical NF-kappaB signal transduction"/>
    <property type="evidence" value="ECO:0007669"/>
    <property type="project" value="InterPro"/>
</dbReference>
<feature type="compositionally biased region" description="Basic residues" evidence="4">
    <location>
        <begin position="416"/>
        <end position="426"/>
    </location>
</feature>
<dbReference type="GO" id="GO:0051087">
    <property type="term" value="F:protein-folding chaperone binding"/>
    <property type="evidence" value="ECO:0007669"/>
    <property type="project" value="InterPro"/>
</dbReference>
<dbReference type="GO" id="GO:0001671">
    <property type="term" value="F:ATPase activator activity"/>
    <property type="evidence" value="ECO:0007669"/>
    <property type="project" value="InterPro"/>
</dbReference>
<dbReference type="GO" id="GO:0006357">
    <property type="term" value="P:regulation of transcription by RNA polymerase II"/>
    <property type="evidence" value="ECO:0007669"/>
    <property type="project" value="TreeGrafter"/>
</dbReference>
<dbReference type="EMBL" id="JAIQCJ010002147">
    <property type="protein sequence ID" value="KAJ8781418.1"/>
    <property type="molecule type" value="Genomic_DNA"/>
</dbReference>
<dbReference type="SMART" id="SM01000">
    <property type="entry name" value="Aha1_N"/>
    <property type="match status" value="1"/>
</dbReference>
<feature type="compositionally biased region" description="Polar residues" evidence="4">
    <location>
        <begin position="471"/>
        <end position="499"/>
    </location>
</feature>
<keyword evidence="9" id="KW-1185">Reference proteome</keyword>
<feature type="compositionally biased region" description="Pro residues" evidence="4">
    <location>
        <begin position="24"/>
        <end position="41"/>
    </location>
</feature>
<evidence type="ECO:0000256" key="5">
    <source>
        <dbReference type="SAM" id="Phobius"/>
    </source>
</evidence>
<evidence type="ECO:0000256" key="3">
    <source>
        <dbReference type="ARBA" id="ARBA00023242"/>
    </source>
</evidence>
<comment type="caution">
    <text evidence="8">The sequence shown here is derived from an EMBL/GenBank/DDBJ whole genome shotgun (WGS) entry which is preliminary data.</text>
</comment>
<dbReference type="Proteomes" id="UP001159641">
    <property type="component" value="Unassembled WGS sequence"/>
</dbReference>
<feature type="transmembrane region" description="Helical" evidence="5">
    <location>
        <begin position="268"/>
        <end position="296"/>
    </location>
</feature>
<feature type="compositionally biased region" description="Basic and acidic residues" evidence="4">
    <location>
        <begin position="327"/>
        <end position="345"/>
    </location>
</feature>
<evidence type="ECO:0000313" key="9">
    <source>
        <dbReference type="Proteomes" id="UP001159641"/>
    </source>
</evidence>
<evidence type="ECO:0000313" key="7">
    <source>
        <dbReference type="EMBL" id="KAJ8781418.1"/>
    </source>
</evidence>
<name>A0AB34H1S5_ESCRO</name>
<dbReference type="Gene3D" id="3.15.10.20">
    <property type="entry name" value="Activator of Hsp90 ATPase Aha1, N-terminal domain"/>
    <property type="match status" value="1"/>
</dbReference>
<keyword evidence="3" id="KW-0539">Nucleus</keyword>
<dbReference type="InterPro" id="IPR015310">
    <property type="entry name" value="AHSA1-like_N"/>
</dbReference>
<keyword evidence="5" id="KW-1133">Transmembrane helix</keyword>
<dbReference type="InterPro" id="IPR052305">
    <property type="entry name" value="TransReg_TumorExp"/>
</dbReference>
<feature type="region of interest" description="Disordered" evidence="4">
    <location>
        <begin position="1"/>
        <end position="159"/>
    </location>
</feature>
<dbReference type="Pfam" id="PF15686">
    <property type="entry name" value="LYRIC"/>
    <property type="match status" value="1"/>
</dbReference>
<keyword evidence="5" id="KW-0812">Transmembrane</keyword>
<keyword evidence="5" id="KW-0472">Membrane</keyword>
<dbReference type="InterPro" id="IPR036338">
    <property type="entry name" value="Aha1"/>
</dbReference>
<dbReference type="GO" id="GO:0003712">
    <property type="term" value="F:transcription coregulator activity"/>
    <property type="evidence" value="ECO:0007669"/>
    <property type="project" value="TreeGrafter"/>
</dbReference>
<dbReference type="PANTHER" id="PTHR23251:SF0">
    <property type="entry name" value="PROTEIN LYRIC"/>
    <property type="match status" value="1"/>
</dbReference>
<feature type="compositionally biased region" description="Polar residues" evidence="4">
    <location>
        <begin position="572"/>
        <end position="590"/>
    </location>
</feature>
<evidence type="ECO:0000313" key="8">
    <source>
        <dbReference type="EMBL" id="KAJ8784835.1"/>
    </source>
</evidence>
<dbReference type="GO" id="GO:0045766">
    <property type="term" value="P:positive regulation of angiogenesis"/>
    <property type="evidence" value="ECO:0007669"/>
    <property type="project" value="InterPro"/>
</dbReference>
<feature type="compositionally biased region" description="Basic residues" evidence="4">
    <location>
        <begin position="376"/>
        <end position="387"/>
    </location>
</feature>
<comment type="similarity">
    <text evidence="2">Belongs to the AHA1 family.</text>
</comment>
<feature type="compositionally biased region" description="Polar residues" evidence="4">
    <location>
        <begin position="767"/>
        <end position="781"/>
    </location>
</feature>
<sequence>MVDTQCFAESPSPGLIQSATSPSSGPPAIPQRLPPVNPSQPPAQSHRSPRLGAATRPERVTANCSRGALAPTAPAPPGLARAHVTPPAPPTGAHVTRCPAPSLRSLRGSRPEPPLFRRGRTAGPGPGAETPLSGRRWRHSLPPSPSSWRRRSEADGGHWEPPVLLAAAAADPRLRREGRPQCARPEAVRPGLILASLDCSTASLRPGVILRVPLTGGKMATRSWLDELAQQAEEGSARLQEMLSVGLGFLRTELGLDLGLEPKRYPGWVILVGMGALGLLLLFLLGYGWAAACAGARKKRRSPPRKREEAAAAPGPASDDLGVLKNLRSEEQKKKNRKKLPEKPKPNGRTIEVAEEEVVRTPRSAAAKQPLETHKKNEKSKKNKKKSKSDAKAVQNSSRHDGKEVDEGAWETKISHREKRQQRKRDKVQSDSGSLDSTIPGIENTITVTTEQVTTASFPVGSKKNKGDSHLNVQVSNFKSGKGDSTLQVSSGLNENLTVNGGGWNEKSVKLSSQISAGEEKWNSVSPASAGKRKTEPSAWGQDSGDANANGKDWGRSWSDRSIFSGIGSTAEPVSQSTTSDYQWDVSRNQPYIDDEWSGLNGMSSADPSSDWNAPAEEWGNWVDEERASLQKSQEPIPDDQKVSDDDKEKGEGALPTGKSKKKKKKKKKQGEDNSPAQDTEELEKEIREELPVNTSKVRPKQEKAFSLKTISTSDPAEALIKNSQPIKTLPPAISTEPSVILSKSDSDKSSSQVPPMLQETDKSKSNTKQNSVPPSQTVHVQNEEGKCEVTEVNKLDGEASINNRKGKLIFFYEWHVKLNWTGTSKSGVQYKGHVEIPNLSDENTVDEVEISVSPAKGEPDTNLAALMREEGVKLLREAMGIYISTLKTEFTQGMILPTMNGEAVDPVGQPALKTEGRKAKPAPSKTQARPVGVKIPTCKNTLRETFLTSPEELHRVFTTQGLVWAFTHAPAMLEADKGGKFHLVDGNVSGELTDLLCR</sequence>
<reference evidence="8 9" key="1">
    <citation type="submission" date="2022-11" db="EMBL/GenBank/DDBJ databases">
        <title>Whole genome sequence of Eschrichtius robustus ER-17-0199.</title>
        <authorList>
            <person name="Bruniche-Olsen A."/>
            <person name="Black A.N."/>
            <person name="Fields C.J."/>
            <person name="Walden K."/>
            <person name="Dewoody J.A."/>
        </authorList>
    </citation>
    <scope>NUCLEOTIDE SEQUENCE [LARGE SCALE GENOMIC DNA]</scope>
    <source>
        <strain evidence="8">ER-17-0199</strain>
        <tissue evidence="8">Blubber</tissue>
    </source>
</reference>
<dbReference type="Pfam" id="PF09229">
    <property type="entry name" value="Aha1_N"/>
    <property type="match status" value="1"/>
</dbReference>
<feature type="compositionally biased region" description="Low complexity" evidence="4">
    <location>
        <begin position="121"/>
        <end position="131"/>
    </location>
</feature>
<comment type="subcellular location">
    <subcellularLocation>
        <location evidence="1">Nucleus</location>
    </subcellularLocation>
</comment>
<feature type="region of interest" description="Disordered" evidence="4">
    <location>
        <begin position="296"/>
        <end position="785"/>
    </location>
</feature>
<protein>
    <recommendedName>
        <fullName evidence="6">Activator of Hsp90 ATPase AHSA1-like N-terminal domain-containing protein</fullName>
    </recommendedName>
</protein>
<accession>A0AB34H1S5</accession>
<evidence type="ECO:0000259" key="6">
    <source>
        <dbReference type="SMART" id="SM01000"/>
    </source>
</evidence>
<dbReference type="InterPro" id="IPR031402">
    <property type="entry name" value="LYRIC"/>
</dbReference>
<dbReference type="Gene3D" id="3.30.530.20">
    <property type="match status" value="1"/>
</dbReference>
<dbReference type="AlphaFoldDB" id="A0AB34H1S5"/>
<evidence type="ECO:0000256" key="2">
    <source>
        <dbReference type="ARBA" id="ARBA00006817"/>
    </source>
</evidence>
<feature type="compositionally biased region" description="Low complexity" evidence="4">
    <location>
        <begin position="442"/>
        <end position="455"/>
    </location>
</feature>
<feature type="compositionally biased region" description="Basic residues" evidence="4">
    <location>
        <begin position="659"/>
        <end position="669"/>
    </location>
</feature>
<proteinExistence type="inferred from homology"/>